<dbReference type="GeneID" id="38134497"/>
<dbReference type="Proteomes" id="UP000253729">
    <property type="component" value="Unassembled WGS sequence"/>
</dbReference>
<keyword evidence="2" id="KW-1185">Reference proteome</keyword>
<gene>
    <name evidence="1" type="ORF">BDQ94DRAFT_143026</name>
</gene>
<accession>A0A3F3Q449</accession>
<dbReference type="AlphaFoldDB" id="A0A3F3Q449"/>
<sequence length="79" mass="8996">MDRFVLAAFPTVGLNPLTLRGFLGLRAKPKLHVLDLSPSALSYCYSAFQRQYSHNAWKFSRTLSSFPYRGSVIQKEQCI</sequence>
<dbReference type="EMBL" id="KZ852045">
    <property type="protein sequence ID" value="RDH33979.1"/>
    <property type="molecule type" value="Genomic_DNA"/>
</dbReference>
<dbReference type="RefSeq" id="XP_026627001.1">
    <property type="nucleotide sequence ID" value="XM_026766141.1"/>
</dbReference>
<evidence type="ECO:0000313" key="2">
    <source>
        <dbReference type="Proteomes" id="UP000253729"/>
    </source>
</evidence>
<reference evidence="1 2" key="1">
    <citation type="submission" date="2018-07" db="EMBL/GenBank/DDBJ databases">
        <title>The genomes of Aspergillus section Nigri reveals drivers in fungal speciation.</title>
        <authorList>
            <consortium name="DOE Joint Genome Institute"/>
            <person name="Vesth T.C."/>
            <person name="Nybo J."/>
            <person name="Theobald S."/>
            <person name="Brandl J."/>
            <person name="Frisvad J.C."/>
            <person name="Nielsen K.F."/>
            <person name="Lyhne E.K."/>
            <person name="Kogle M.E."/>
            <person name="Kuo A."/>
            <person name="Riley R."/>
            <person name="Clum A."/>
            <person name="Nolan M."/>
            <person name="Lipzen A."/>
            <person name="Salamov A."/>
            <person name="Henrissat B."/>
            <person name="Wiebenga A."/>
            <person name="De vries R.P."/>
            <person name="Grigoriev I.V."/>
            <person name="Mortensen U.H."/>
            <person name="Andersen M.R."/>
            <person name="Baker S.E."/>
        </authorList>
    </citation>
    <scope>NUCLEOTIDE SEQUENCE [LARGE SCALE GENOMIC DNA]</scope>
    <source>
        <strain evidence="1 2">CBS 139.54b</strain>
    </source>
</reference>
<proteinExistence type="predicted"/>
<protein>
    <submittedName>
        <fullName evidence="1">Uncharacterized protein</fullName>
    </submittedName>
</protein>
<evidence type="ECO:0000313" key="1">
    <source>
        <dbReference type="EMBL" id="RDH33979.1"/>
    </source>
</evidence>
<organism evidence="1 2">
    <name type="scientific">Aspergillus welwitschiae</name>
    <dbReference type="NCBI Taxonomy" id="1341132"/>
    <lineage>
        <taxon>Eukaryota</taxon>
        <taxon>Fungi</taxon>
        <taxon>Dikarya</taxon>
        <taxon>Ascomycota</taxon>
        <taxon>Pezizomycotina</taxon>
        <taxon>Eurotiomycetes</taxon>
        <taxon>Eurotiomycetidae</taxon>
        <taxon>Eurotiales</taxon>
        <taxon>Aspergillaceae</taxon>
        <taxon>Aspergillus</taxon>
        <taxon>Aspergillus subgen. Circumdati</taxon>
    </lineage>
</organism>
<name>A0A3F3Q449_9EURO</name>